<dbReference type="GO" id="GO:0005737">
    <property type="term" value="C:cytoplasm"/>
    <property type="evidence" value="ECO:0007669"/>
    <property type="project" value="UniProtKB-ARBA"/>
</dbReference>
<dbReference type="Pfam" id="PF06201">
    <property type="entry name" value="PITH"/>
    <property type="match status" value="1"/>
</dbReference>
<dbReference type="SUPFAM" id="SSF49785">
    <property type="entry name" value="Galactose-binding domain-like"/>
    <property type="match status" value="1"/>
</dbReference>
<keyword evidence="5" id="KW-1185">Reference proteome</keyword>
<proteinExistence type="inferred from homology"/>
<reference evidence="4 5" key="1">
    <citation type="submission" date="2022-09" db="EMBL/GenBank/DDBJ databases">
        <authorList>
            <person name="Palmer J.M."/>
        </authorList>
    </citation>
    <scope>NUCLEOTIDE SEQUENCE [LARGE SCALE GENOMIC DNA]</scope>
    <source>
        <strain evidence="4 5">DSM 7382</strain>
    </source>
</reference>
<sequence length="211" mass="23314">MSHNHSHGNCNDESHDHDHGIPEGEGPRDILYARIDRPNVIALNSESGNGPEVIKPWDQRLDEAVFLESDADDQMIIRVPFTGSVKLRALLLKAGPADQTPAKVSLYSNVDHLDFSDIAGLKPTQEFNVAQGREVGEYHVMSAKFPSVTSITLFFPASQGADTTRVYYVGFLGQWSEKRTEPIVTVYESKPNLADHEKIQGLQSNFSAPPT</sequence>
<dbReference type="AlphaFoldDB" id="A0AAW0FK20"/>
<comment type="caution">
    <text evidence="4">The sequence shown here is derived from an EMBL/GenBank/DDBJ whole genome shotgun (WGS) entry which is preliminary data.</text>
</comment>
<dbReference type="InterPro" id="IPR037047">
    <property type="entry name" value="PITH_dom_sf"/>
</dbReference>
<evidence type="ECO:0000313" key="4">
    <source>
        <dbReference type="EMBL" id="KAK7678519.1"/>
    </source>
</evidence>
<name>A0AAW0FK20_9APHY</name>
<feature type="domain" description="PITH" evidence="3">
    <location>
        <begin position="20"/>
        <end position="191"/>
    </location>
</feature>
<dbReference type="InterPro" id="IPR010400">
    <property type="entry name" value="PITH_dom"/>
</dbReference>
<gene>
    <name evidence="4" type="ORF">QCA50_018391</name>
</gene>
<accession>A0AAW0FK20</accession>
<dbReference type="PANTHER" id="PTHR12175:SF1">
    <property type="entry name" value="PITH DOMAIN-CONTAINING PROTEIN 1"/>
    <property type="match status" value="1"/>
</dbReference>
<organism evidence="4 5">
    <name type="scientific">Cerrena zonata</name>
    <dbReference type="NCBI Taxonomy" id="2478898"/>
    <lineage>
        <taxon>Eukaryota</taxon>
        <taxon>Fungi</taxon>
        <taxon>Dikarya</taxon>
        <taxon>Basidiomycota</taxon>
        <taxon>Agaricomycotina</taxon>
        <taxon>Agaricomycetes</taxon>
        <taxon>Polyporales</taxon>
        <taxon>Cerrenaceae</taxon>
        <taxon>Cerrena</taxon>
    </lineage>
</organism>
<evidence type="ECO:0000256" key="1">
    <source>
        <dbReference type="ARBA" id="ARBA00025788"/>
    </source>
</evidence>
<evidence type="ECO:0000256" key="2">
    <source>
        <dbReference type="SAM" id="MobiDB-lite"/>
    </source>
</evidence>
<dbReference type="PANTHER" id="PTHR12175">
    <property type="entry name" value="AD039 HT014 THIOREDOXIN FAMILY TRP26"/>
    <property type="match status" value="1"/>
</dbReference>
<comment type="similarity">
    <text evidence="1">Belongs to the PITHD1 family.</text>
</comment>
<dbReference type="Gene3D" id="2.60.120.470">
    <property type="entry name" value="PITH domain"/>
    <property type="match status" value="1"/>
</dbReference>
<protein>
    <recommendedName>
        <fullName evidence="3">PITH domain-containing protein</fullName>
    </recommendedName>
</protein>
<dbReference type="PROSITE" id="PS51532">
    <property type="entry name" value="PITH"/>
    <property type="match status" value="1"/>
</dbReference>
<dbReference type="Proteomes" id="UP001385951">
    <property type="component" value="Unassembled WGS sequence"/>
</dbReference>
<feature type="region of interest" description="Disordered" evidence="2">
    <location>
        <begin position="1"/>
        <end position="27"/>
    </location>
</feature>
<dbReference type="InterPro" id="IPR008979">
    <property type="entry name" value="Galactose-bd-like_sf"/>
</dbReference>
<dbReference type="GO" id="GO:0005634">
    <property type="term" value="C:nucleus"/>
    <property type="evidence" value="ECO:0007669"/>
    <property type="project" value="TreeGrafter"/>
</dbReference>
<evidence type="ECO:0000313" key="5">
    <source>
        <dbReference type="Proteomes" id="UP001385951"/>
    </source>
</evidence>
<dbReference type="EMBL" id="JASBNA010000070">
    <property type="protein sequence ID" value="KAK7678519.1"/>
    <property type="molecule type" value="Genomic_DNA"/>
</dbReference>
<dbReference type="InterPro" id="IPR045099">
    <property type="entry name" value="PITH1-like"/>
</dbReference>
<evidence type="ECO:0000259" key="3">
    <source>
        <dbReference type="PROSITE" id="PS51532"/>
    </source>
</evidence>
<feature type="compositionally biased region" description="Basic and acidic residues" evidence="2">
    <location>
        <begin position="10"/>
        <end position="27"/>
    </location>
</feature>